<dbReference type="AlphaFoldDB" id="A0A3R7FIT4"/>
<keyword evidence="3" id="KW-1185">Reference proteome</keyword>
<accession>A0A3R7FIT4</accession>
<feature type="compositionally biased region" description="Basic and acidic residues" evidence="1">
    <location>
        <begin position="39"/>
        <end position="59"/>
    </location>
</feature>
<organism evidence="2 3">
    <name type="scientific">Streptomyces xinghaiensis</name>
    <dbReference type="NCBI Taxonomy" id="1038928"/>
    <lineage>
        <taxon>Bacteria</taxon>
        <taxon>Bacillati</taxon>
        <taxon>Actinomycetota</taxon>
        <taxon>Actinomycetes</taxon>
        <taxon>Kitasatosporales</taxon>
        <taxon>Streptomycetaceae</taxon>
        <taxon>Streptomyces</taxon>
    </lineage>
</organism>
<sequence length="83" mass="8730">MRPDHPGTRPDRHRPGLTAAAAAGRAEASCHHGILRRPATGDRRPATGDRRPATGDRRPATGACAPPHPATPRGGPQQPLRLV</sequence>
<proteinExistence type="predicted"/>
<name>A0A3R7FIT4_9ACTN</name>
<gene>
    <name evidence="2" type="ORF">SFRA_005545</name>
</gene>
<comment type="caution">
    <text evidence="2">The sequence shown here is derived from an EMBL/GenBank/DDBJ whole genome shotgun (WGS) entry which is preliminary data.</text>
</comment>
<dbReference type="Proteomes" id="UP000028058">
    <property type="component" value="Unassembled WGS sequence"/>
</dbReference>
<feature type="region of interest" description="Disordered" evidence="1">
    <location>
        <begin position="1"/>
        <end position="83"/>
    </location>
</feature>
<feature type="compositionally biased region" description="Basic and acidic residues" evidence="1">
    <location>
        <begin position="1"/>
        <end position="14"/>
    </location>
</feature>
<dbReference type="EMBL" id="JNAD02000002">
    <property type="protein sequence ID" value="RKM98000.1"/>
    <property type="molecule type" value="Genomic_DNA"/>
</dbReference>
<protein>
    <submittedName>
        <fullName evidence="2">Uncharacterized protein</fullName>
    </submittedName>
</protein>
<evidence type="ECO:0000256" key="1">
    <source>
        <dbReference type="SAM" id="MobiDB-lite"/>
    </source>
</evidence>
<evidence type="ECO:0000313" key="2">
    <source>
        <dbReference type="EMBL" id="RKM98000.1"/>
    </source>
</evidence>
<evidence type="ECO:0000313" key="3">
    <source>
        <dbReference type="Proteomes" id="UP000028058"/>
    </source>
</evidence>
<reference evidence="2 3" key="1">
    <citation type="journal article" date="2014" name="Genome Announc.">
        <title>Draft Genome Sequence of Streptomyces fradiae ATCC 19609, a Strain Highly Sensitive to Antibiotics.</title>
        <authorList>
            <person name="Bekker O.B."/>
            <person name="Klimina K.M."/>
            <person name="Vatlin A.A."/>
            <person name="Zakharevich N.V."/>
            <person name="Kasianov A.S."/>
            <person name="Danilenko V.N."/>
        </authorList>
    </citation>
    <scope>NUCLEOTIDE SEQUENCE [LARGE SCALE GENOMIC DNA]</scope>
    <source>
        <strain evidence="2 3">ATCC 19609</strain>
    </source>
</reference>